<dbReference type="InterPro" id="IPR022385">
    <property type="entry name" value="Rhs_assc_core"/>
</dbReference>
<dbReference type="InterPro" id="IPR022044">
    <property type="entry name" value="TcdB_toxin_mid/C"/>
</dbReference>
<dbReference type="RefSeq" id="WP_093323009.1">
    <property type="nucleotide sequence ID" value="NZ_FOAF01000001.1"/>
</dbReference>
<dbReference type="OrthoDB" id="9765204at2"/>
<name>A0A1H7MIV3_OLID1</name>
<evidence type="ECO:0000256" key="3">
    <source>
        <dbReference type="ARBA" id="ARBA00023026"/>
    </source>
</evidence>
<dbReference type="Proteomes" id="UP000199421">
    <property type="component" value="Unassembled WGS sequence"/>
</dbReference>
<evidence type="ECO:0000256" key="4">
    <source>
        <dbReference type="SAM" id="MobiDB-lite"/>
    </source>
</evidence>
<reference evidence="8" key="1">
    <citation type="submission" date="2016-10" db="EMBL/GenBank/DDBJ databases">
        <authorList>
            <person name="Varghese N."/>
            <person name="Submissions S."/>
        </authorList>
    </citation>
    <scope>NUCLEOTIDE SEQUENCE [LARGE SCALE GENOMIC DNA]</scope>
    <source>
        <strain evidence="8">DSM 18733</strain>
    </source>
</reference>
<evidence type="ECO:0000259" key="6">
    <source>
        <dbReference type="Pfam" id="PF12256"/>
    </source>
</evidence>
<dbReference type="NCBIfam" id="TIGR03696">
    <property type="entry name" value="Rhs_assc_core"/>
    <property type="match status" value="1"/>
</dbReference>
<dbReference type="InterPro" id="IPR028994">
    <property type="entry name" value="Integrin_alpha_N"/>
</dbReference>
<keyword evidence="3" id="KW-0843">Virulence</keyword>
<dbReference type="NCBIfam" id="TIGR01643">
    <property type="entry name" value="YD_repeat_2x"/>
    <property type="match status" value="1"/>
</dbReference>
<evidence type="ECO:0000256" key="2">
    <source>
        <dbReference type="ARBA" id="ARBA00022525"/>
    </source>
</evidence>
<protein>
    <submittedName>
        <fullName evidence="7">RHS repeat-associated core domain-containing protein</fullName>
    </submittedName>
</protein>
<proteinExistence type="predicted"/>
<dbReference type="GO" id="GO:0005576">
    <property type="term" value="C:extracellular region"/>
    <property type="evidence" value="ECO:0007669"/>
    <property type="project" value="UniProtKB-SubCell"/>
</dbReference>
<dbReference type="InterPro" id="IPR003284">
    <property type="entry name" value="Sal_SpvB"/>
</dbReference>
<sequence>MNKRNDSNQITAPKVSMPAGGGALRGISEPFKAQSFTGSGGFSVPFPLPDARGFSPAINLSYSSGSGNGLFGLGFSVSLDSVVRKTSNGIPRYDPTDVFILSSAGELLPKYTEAGQGWIKSAYEHTIEGTIWNIIAYRPRLESGFALIEQWTDTVTQLSYWKVVTANNVTSLYGVSDNGRIYNPENPDQIFEWLIEMSDDAHGNKIIYNYKPGDTVNIPDTVYNKDRNFTSQRYPDTIQYGNYFITENNVQQELFAFEVVFDYGQLDKDNPDVTPTVWTARTDPFSSYKSGFEIRTARLCQGIYLRHHFTEENGGVPFTTTALLPTYDTTPVSGISIVKSIMHRGYRTQPQQPLWIADTPTTALTYQEFNPLASTWQLLEADAPGYFNSSGFIPVDLDGLGMDGLLYSSDTFVGYLAPLGNGRYAQMRVLDSFPIFRNLQAGQANLTSLDGNNVLDLVMSDGLSNGFFEHTACADWKSFQPFYSFPVEDLSSEKEMTDLSGTGRSDLLFAENSQLKFYRSEGKAGFEEASYSWIPSHFPMTTQHGAEELTGFSNFLGDGLSHRFCLRNGHLTVWPCLGHGHFGEAITFANVPLIDGSFDAGRVFLIDADGSGTTDMVYCYPEYARIWFNQNGNSFSAPIDVTFPATYSAITAITAGDVSGYGTTSLIFTVTAPEVKHLYYDFSNKLKPYLLQTVDNGVGGLSSLTYTTSVLEQLRDKQEGRIWPTRLPIAVSVVSESKTTDQITDAVYTERYRYHDGYFDPLEREFRGFGFVETWDCETYEQFQYAATNHPEAAALLDKNLWMPPVYTRSWFITGAYEQTPAICTQYENQFYKGDAQQWAVVAFELESVWNNQDALSVRQAYASLTGHPIRAEVYAADHSSLAENPYTISMSTLQVCLVQPRLDGRYCSVMPVEVNKLSYTYDRNPEDPRIGQHLVLSMDEYGHPLLSATISFPRRNVTSAVIYPEQQQLRLLLNEATYINTINNNPADSNSCWQYLGVNWQSRDYEIGSITAPMDAPFTRADLLPQIQTALQQQVGPTDRPPEQAWSRLLSWSRQVYWNSDGITALPYGEINELALLHHQESAILNPDEIERSFGDKVNDELLSLRCGYVLQQGYWWNYGQMQLYNWDSTKFYMPSQTKATITGLLDESVLDENGFNGCTTVLYDRYWLLITKTSSILSTTLSLDERYEYDYQSMSPMRSVDANNNASEVLCDPLGQVIATTVYGQVNGTESGDLPIDQYTIQPGATFDDVIANPAKYLQGATSYFFYDLFAWKNRRQGINAISITRTIHVQELEAVEGTANDLQMPINIAYSNGLGALLQSKAKMSPGEVSLRKMDGTLVNPSSDTSNQERWLVSGHTVYNNKGLPVEQYQAYFSATPYVEDQQQIIEEKLVPPPTVIHYDPVGRVVRTDSPKGFFSKTVYTPWETSSYDFNDTMPDSPYYQWFMANYPVQPEAWQQAELFALQAALPCYNTPSTVVSDNLGNSIRTIVCNLGAISEDTIPEKVTGSMTPQATWAALLEFGYLAKENPDDAVAWVTPTFQPYQSDFHQTFLQHFPDNGETLEDYLAQSCMTSLSLYDIQGRQLYHTDPRLFLKTVREETFLFNFRSEYGLGGQVLQSESADAGLRWSLTNMAGNIVCSWDSREFQADSKYDNLQRPLGLYVSGGDQADALAHWVQLTVYGETVPNATNYNLMGKPYQDYDESGLSIVEIYDLAGAPLRGKTYLRSDYKTESNWTEQARQKILSEPYYAQSNIYNAQGQLIAETLPDGSQHVFSYDINGLLQGSKQKLMDAVADNPQEWQTVISDIVYDAQGKHTRVIYGNGVISNYTYDACTQQLLRSVTTRTITDPMEENAVLQDIYYTYDPAGHTISTLDNNASVVFHKNQKMEPYNRYRYDPLYRIVRATGRTLPGLNKQERNGAIDASIPLPKAPDTADLQQLENYTQQFAYDFGDNLILKKHQAASGNWTQKITVADTNNRLNSIANGNSSGSSASFAYDGNGNMLTLHPGSTAQVNWNYLNHISSVVMIAREITDPETGEVCSLNDAEYYQYNSSGNRVRKVSERVVNGGTQIEYTEKIYLGNYQQLRTWTASGGVDSPAPAKLQSEKHTLVLKDGNAPALITHRWVIVPSVQRNISVGDIQYRYQLCDPLDSVTMEVNEQATLLTFEQYYVYGGTAFTLARSQLEADAKELRFCAKECDALTGLYYYGARYYACWLSRWMSPDPVGPVDGPNLYEYVSSNPVNYNDPTGMSKNQTVWPRRSARIAKRLGHHIPATPEENTSSDKAVLGKKRKSYRTDKPAAKRKKSNDYKITDINNQINKEFGEPHSIVYNTFTKNEGVTVKNNDHQVHIRYNRGAPFVFGGESPNDYREILPGIKGEQEGHEVADILHSGGDFGGLKTDDQKRYAFKLETIVSVAEQWRKHGALKLFKGFLNAVSKKSLDFTFEVARKAFRYILSADKGRKQVALFKALSQPENRKLVQFLPYEQQVVFNNIADDEQTGYDTENEGLRERKKLAKDRFHEEWVRKKLAKFNEKYKLANESKNDH</sequence>
<dbReference type="PANTHER" id="PTHR32305">
    <property type="match status" value="1"/>
</dbReference>
<dbReference type="GO" id="GO:0005737">
    <property type="term" value="C:cytoplasm"/>
    <property type="evidence" value="ECO:0007669"/>
    <property type="project" value="InterPro"/>
</dbReference>
<dbReference type="Pfam" id="PF03534">
    <property type="entry name" value="SpvB"/>
    <property type="match status" value="1"/>
</dbReference>
<dbReference type="InterPro" id="IPR022045">
    <property type="entry name" value="TcdB_toxin_mid/N"/>
</dbReference>
<feature type="compositionally biased region" description="Basic and acidic residues" evidence="4">
    <location>
        <begin position="2293"/>
        <end position="2305"/>
    </location>
</feature>
<feature type="domain" description="Insecticide toxin TcdB middle/N-terminal" evidence="6">
    <location>
        <begin position="644"/>
        <end position="786"/>
    </location>
</feature>
<evidence type="ECO:0000313" key="7">
    <source>
        <dbReference type="EMBL" id="SEL11084.1"/>
    </source>
</evidence>
<gene>
    <name evidence="7" type="ORF">SAMN05661044_02024</name>
</gene>
<keyword evidence="2" id="KW-0964">Secreted</keyword>
<dbReference type="InterPro" id="IPR006530">
    <property type="entry name" value="YD"/>
</dbReference>
<dbReference type="STRING" id="407022.SAMN05661044_02024"/>
<keyword evidence="8" id="KW-1185">Reference proteome</keyword>
<evidence type="ECO:0000259" key="5">
    <source>
        <dbReference type="Pfam" id="PF12255"/>
    </source>
</evidence>
<accession>A0A1H7MIV3</accession>
<feature type="region of interest" description="Disordered" evidence="4">
    <location>
        <begin position="2268"/>
        <end position="2305"/>
    </location>
</feature>
<dbReference type="InterPro" id="IPR050708">
    <property type="entry name" value="T6SS_VgrG/RHS"/>
</dbReference>
<dbReference type="Pfam" id="PF12256">
    <property type="entry name" value="TcdB_toxin_midN"/>
    <property type="match status" value="1"/>
</dbReference>
<feature type="domain" description="Insecticide toxin TcdB middle/C-terminal" evidence="5">
    <location>
        <begin position="861"/>
        <end position="969"/>
    </location>
</feature>
<dbReference type="SUPFAM" id="SSF69318">
    <property type="entry name" value="Integrin alpha N-terminal domain"/>
    <property type="match status" value="1"/>
</dbReference>
<organism evidence="7 8">
    <name type="scientific">Olivibacter domesticus</name>
    <name type="common">Pseudosphingobacterium domesticum</name>
    <dbReference type="NCBI Taxonomy" id="407022"/>
    <lineage>
        <taxon>Bacteria</taxon>
        <taxon>Pseudomonadati</taxon>
        <taxon>Bacteroidota</taxon>
        <taxon>Sphingobacteriia</taxon>
        <taxon>Sphingobacteriales</taxon>
        <taxon>Sphingobacteriaceae</taxon>
        <taxon>Olivibacter</taxon>
    </lineage>
</organism>
<dbReference type="PANTHER" id="PTHR32305:SF15">
    <property type="entry name" value="PROTEIN RHSA-RELATED"/>
    <property type="match status" value="1"/>
</dbReference>
<comment type="subcellular location">
    <subcellularLocation>
        <location evidence="1">Secreted</location>
    </subcellularLocation>
</comment>
<dbReference type="Gene3D" id="2.180.10.10">
    <property type="entry name" value="RHS repeat-associated core"/>
    <property type="match status" value="1"/>
</dbReference>
<dbReference type="EMBL" id="FOAF01000001">
    <property type="protein sequence ID" value="SEL11084.1"/>
    <property type="molecule type" value="Genomic_DNA"/>
</dbReference>
<evidence type="ECO:0000256" key="1">
    <source>
        <dbReference type="ARBA" id="ARBA00004613"/>
    </source>
</evidence>
<dbReference type="Pfam" id="PF12255">
    <property type="entry name" value="TcdB_toxin_midC"/>
    <property type="match status" value="1"/>
</dbReference>
<evidence type="ECO:0000313" key="8">
    <source>
        <dbReference type="Proteomes" id="UP000199421"/>
    </source>
</evidence>